<reference evidence="4 5" key="1">
    <citation type="submission" date="2023-01" db="EMBL/GenBank/DDBJ databases">
        <title>Analysis of 21 Apiospora genomes using comparative genomics revels a genus with tremendous synthesis potential of carbohydrate active enzymes and secondary metabolites.</title>
        <authorList>
            <person name="Sorensen T."/>
        </authorList>
    </citation>
    <scope>NUCLEOTIDE SEQUENCE [LARGE SCALE GENOMIC DNA]</scope>
    <source>
        <strain evidence="4 5">CBS 20057</strain>
    </source>
</reference>
<name>A0ABR1RZK9_9PEZI</name>
<dbReference type="InterPro" id="IPR050889">
    <property type="entry name" value="Dendritic_Spine_Reg/Scaffold"/>
</dbReference>
<evidence type="ECO:0000313" key="4">
    <source>
        <dbReference type="EMBL" id="KAK8023355.1"/>
    </source>
</evidence>
<dbReference type="EMBL" id="JAQQWI010000008">
    <property type="protein sequence ID" value="KAK8023355.1"/>
    <property type="molecule type" value="Genomic_DNA"/>
</dbReference>
<dbReference type="Gene3D" id="1.25.40.20">
    <property type="entry name" value="Ankyrin repeat-containing domain"/>
    <property type="match status" value="2"/>
</dbReference>
<evidence type="ECO:0008006" key="6">
    <source>
        <dbReference type="Google" id="ProtNLM"/>
    </source>
</evidence>
<evidence type="ECO:0000313" key="5">
    <source>
        <dbReference type="Proteomes" id="UP001396898"/>
    </source>
</evidence>
<dbReference type="PANTHER" id="PTHR24166">
    <property type="entry name" value="ROLLING PEBBLES, ISOFORM B"/>
    <property type="match status" value="1"/>
</dbReference>
<sequence length="504" mass="56030">MTSIQSLPPELIHLILVHAIYVRGVARGLRLRLVCKLFSIAVGPALLETQLLDGVEDPNAIPTRWPICNYHGADKLWHDHFVLQVRRATQARGQNCYRAVHNTVRSYCSETGADFVETTDAVCWLGLYRAQKLPVPAHYWNSRLWDKTPPWEREEGGHISQPYCCHPRLDFLCVSAYLGHEPLVRRLLDEGVPSFCHSHMFASPMQLAALAGHGAILRLLQERVPDLETLNAAKIYSKNWAWKGREVPSAVWGAVNSGRVDMLELAVHNIPSDSRDAASASHFARTVANGGTFGHVPWSTVDVKDTLDAGWTYAQAYAPNPGILGCLFARVGEVTPKTCTALLSTYSRYGNVEIVRYLLDRGAAVNPDFPGVPYPLCQACRHGHEAIVDILLEAGADTNLVSPYRKTKKHEWKSTTPLAQAAAGGSLVLVRKLLAWGARATDDDRPVWNALRLEHREMLELLLSLNPPLTPLVKLMMQKKLSEEGLEPMLKLEMDVPDDCEDAD</sequence>
<keyword evidence="1" id="KW-0677">Repeat</keyword>
<dbReference type="Proteomes" id="UP001396898">
    <property type="component" value="Unassembled WGS sequence"/>
</dbReference>
<evidence type="ECO:0000256" key="1">
    <source>
        <dbReference type="ARBA" id="ARBA00022737"/>
    </source>
</evidence>
<organism evidence="4 5">
    <name type="scientific">Apiospora marii</name>
    <dbReference type="NCBI Taxonomy" id="335849"/>
    <lineage>
        <taxon>Eukaryota</taxon>
        <taxon>Fungi</taxon>
        <taxon>Dikarya</taxon>
        <taxon>Ascomycota</taxon>
        <taxon>Pezizomycotina</taxon>
        <taxon>Sordariomycetes</taxon>
        <taxon>Xylariomycetidae</taxon>
        <taxon>Amphisphaeriales</taxon>
        <taxon>Apiosporaceae</taxon>
        <taxon>Apiospora</taxon>
    </lineage>
</organism>
<keyword evidence="5" id="KW-1185">Reference proteome</keyword>
<dbReference type="PROSITE" id="PS50088">
    <property type="entry name" value="ANK_REPEAT"/>
    <property type="match status" value="1"/>
</dbReference>
<evidence type="ECO:0000256" key="3">
    <source>
        <dbReference type="PROSITE-ProRule" id="PRU00023"/>
    </source>
</evidence>
<proteinExistence type="predicted"/>
<protein>
    <recommendedName>
        <fullName evidence="6">Ankyrin</fullName>
    </recommendedName>
</protein>
<dbReference type="SUPFAM" id="SSF48403">
    <property type="entry name" value="Ankyrin repeat"/>
    <property type="match status" value="1"/>
</dbReference>
<dbReference type="SMART" id="SM00248">
    <property type="entry name" value="ANK"/>
    <property type="match status" value="4"/>
</dbReference>
<accession>A0ABR1RZK9</accession>
<dbReference type="InterPro" id="IPR002110">
    <property type="entry name" value="Ankyrin_rpt"/>
</dbReference>
<dbReference type="PANTHER" id="PTHR24166:SF48">
    <property type="entry name" value="PROTEIN VAPYRIN"/>
    <property type="match status" value="1"/>
</dbReference>
<gene>
    <name evidence="4" type="ORF">PG991_006594</name>
</gene>
<keyword evidence="2 3" id="KW-0040">ANK repeat</keyword>
<evidence type="ECO:0000256" key="2">
    <source>
        <dbReference type="ARBA" id="ARBA00023043"/>
    </source>
</evidence>
<dbReference type="Pfam" id="PF12796">
    <property type="entry name" value="Ank_2"/>
    <property type="match status" value="1"/>
</dbReference>
<comment type="caution">
    <text evidence="4">The sequence shown here is derived from an EMBL/GenBank/DDBJ whole genome shotgun (WGS) entry which is preliminary data.</text>
</comment>
<feature type="repeat" description="ANK" evidence="3">
    <location>
        <begin position="375"/>
        <end position="403"/>
    </location>
</feature>
<dbReference type="InterPro" id="IPR036770">
    <property type="entry name" value="Ankyrin_rpt-contain_sf"/>
</dbReference>